<name>A0ACD4NMA7_9HYPH</name>
<evidence type="ECO:0000313" key="2">
    <source>
        <dbReference type="Proteomes" id="UP001163223"/>
    </source>
</evidence>
<evidence type="ECO:0000313" key="1">
    <source>
        <dbReference type="EMBL" id="WAJ27966.1"/>
    </source>
</evidence>
<sequence length="389" mass="44718">MPRKKPSPEEIVAKLRQVDVLVSQGRPVAEAVRTISVTPFTYYRWRKEYGGLKVDQVKRLKELEKENERLRKAVSDLTLEKLILKEAAFGKLVSPARRRQCIEHVMKKHGVKERLACRVLGQHRSTQRKAPKGRADDAALRADIIELATRYGRYGYRRIAALLREAGWVVNVKRVERIWRQEGLKVPAKQPKRGRLWLNDGSCVRLRPERPNHVWSYDFVEDRTHNGRKFRMLNVIDEFTRECLCIRIDRKLRSSDVIDVLSDLFILRGVPGHIRSDNGPEFIAKAVREWITAVGARTAFIEPGSPWENGYCESFNSKLRDELLNGEIFYSLAEARIVIESWRQHYNTKRPHSSLGYKPPAPAVVPWPAAPPQPASPATSNVADKPTMH</sequence>
<proteinExistence type="predicted"/>
<dbReference type="Proteomes" id="UP001163223">
    <property type="component" value="Chromosome"/>
</dbReference>
<accession>A0ACD4NMA7</accession>
<keyword evidence="2" id="KW-1185">Reference proteome</keyword>
<protein>
    <submittedName>
        <fullName evidence="1">IS3 family transposase</fullName>
    </submittedName>
</protein>
<reference evidence="1" key="1">
    <citation type="submission" date="2022-11" db="EMBL/GenBank/DDBJ databases">
        <title>beta-Carotene-producing bacterium, Jeongeuplla avenae sp. nov., alleviates the salt stress of Arabidopsis seedlings.</title>
        <authorList>
            <person name="Jiang L."/>
            <person name="Lee J."/>
        </authorList>
    </citation>
    <scope>NUCLEOTIDE SEQUENCE</scope>
    <source>
        <strain evidence="1">DY_R2A_6</strain>
    </source>
</reference>
<organism evidence="1 2">
    <name type="scientific">Antarcticirhabdus aurantiaca</name>
    <dbReference type="NCBI Taxonomy" id="2606717"/>
    <lineage>
        <taxon>Bacteria</taxon>
        <taxon>Pseudomonadati</taxon>
        <taxon>Pseudomonadota</taxon>
        <taxon>Alphaproteobacteria</taxon>
        <taxon>Hyphomicrobiales</taxon>
        <taxon>Aurantimonadaceae</taxon>
        <taxon>Antarcticirhabdus</taxon>
    </lineage>
</organism>
<gene>
    <name evidence="1" type="ORF">OXU80_24540</name>
</gene>
<dbReference type="EMBL" id="CP113520">
    <property type="protein sequence ID" value="WAJ27966.1"/>
    <property type="molecule type" value="Genomic_DNA"/>
</dbReference>